<dbReference type="Proteomes" id="UP000521227">
    <property type="component" value="Unassembled WGS sequence"/>
</dbReference>
<organism evidence="1 2">
    <name type="scientific">Afipia massiliensis</name>
    <dbReference type="NCBI Taxonomy" id="211460"/>
    <lineage>
        <taxon>Bacteria</taxon>
        <taxon>Pseudomonadati</taxon>
        <taxon>Pseudomonadota</taxon>
        <taxon>Alphaproteobacteria</taxon>
        <taxon>Hyphomicrobiales</taxon>
        <taxon>Nitrobacteraceae</taxon>
        <taxon>Afipia</taxon>
    </lineage>
</organism>
<dbReference type="InterPro" id="IPR036425">
    <property type="entry name" value="MoaB/Mog-like_dom_sf"/>
</dbReference>
<proteinExistence type="predicted"/>
<name>A0A840N4E2_9BRAD</name>
<gene>
    <name evidence="1" type="ORF">HNQ36_005300</name>
</gene>
<sequence length="45" mass="5100">MPDNLLARIGVLTISDRASRGEYKDVSGKAINDFLGRVPKAWRRR</sequence>
<dbReference type="AlphaFoldDB" id="A0A840N4E2"/>
<dbReference type="Gene3D" id="3.40.980.10">
    <property type="entry name" value="MoaB/Mog-like domain"/>
    <property type="match status" value="1"/>
</dbReference>
<accession>A0A840N4E2</accession>
<protein>
    <submittedName>
        <fullName evidence="1">Molybdopterin biosynthesis enzyme MoaB</fullName>
    </submittedName>
</protein>
<evidence type="ECO:0000313" key="2">
    <source>
        <dbReference type="Proteomes" id="UP000521227"/>
    </source>
</evidence>
<reference evidence="1 2" key="1">
    <citation type="submission" date="2020-08" db="EMBL/GenBank/DDBJ databases">
        <title>Genomic Encyclopedia of Type Strains, Phase IV (KMG-IV): sequencing the most valuable type-strain genomes for metagenomic binning, comparative biology and taxonomic classification.</title>
        <authorList>
            <person name="Goeker M."/>
        </authorList>
    </citation>
    <scope>NUCLEOTIDE SEQUENCE [LARGE SCALE GENOMIC DNA]</scope>
    <source>
        <strain evidence="1 2">DSM 17498</strain>
    </source>
</reference>
<evidence type="ECO:0000313" key="1">
    <source>
        <dbReference type="EMBL" id="MBB5055289.1"/>
    </source>
</evidence>
<dbReference type="EMBL" id="JACHIJ010000014">
    <property type="protein sequence ID" value="MBB5055289.1"/>
    <property type="molecule type" value="Genomic_DNA"/>
</dbReference>
<comment type="caution">
    <text evidence="1">The sequence shown here is derived from an EMBL/GenBank/DDBJ whole genome shotgun (WGS) entry which is preliminary data.</text>
</comment>